<dbReference type="InterPro" id="IPR015943">
    <property type="entry name" value="WD40/YVTN_repeat-like_dom_sf"/>
</dbReference>
<dbReference type="InterPro" id="IPR036322">
    <property type="entry name" value="WD40_repeat_dom_sf"/>
</dbReference>
<dbReference type="InterPro" id="IPR001680">
    <property type="entry name" value="WD40_rpt"/>
</dbReference>
<evidence type="ECO:0000256" key="3">
    <source>
        <dbReference type="PROSITE-ProRule" id="PRU00221"/>
    </source>
</evidence>
<sequence>MANPDNPNNSFEVQCPATDSFSSLCWHPRQNYLVATSWDNQVRCWEVMATGQAVPKSATSHDAPPLCSQFHADGNSVFTAGCDKQAKRWDLATNQATQVAAHDAPIRHLSWINELNMLVTGSWDKTLRYWDLRQQSPAHTQTLPDKCYALSVSHPLLVVGTAERYIQVFNLAKPDQVYKQLQSPLKHQTRCIAAFPDKQTTGYLVGSIEGRVAVQHVDDHLASKNFTFKCHREEGGQDIYAVNSMCFHPTQGTFVTTGADGTFNFWDKENKQRLKAMSKCKAPIPCAAFNHDGTILSYALSYDWHKGAAAHNPAAAINKIFLHAVQDSEVKQRKKTR</sequence>
<dbReference type="Pfam" id="PF00400">
    <property type="entry name" value="WD40"/>
    <property type="match status" value="4"/>
</dbReference>
<dbReference type="Gene3D" id="2.130.10.10">
    <property type="entry name" value="YVTN repeat-like/Quinoprotein amine dehydrogenase"/>
    <property type="match status" value="1"/>
</dbReference>
<proteinExistence type="predicted"/>
<dbReference type="PANTHER" id="PTHR10971">
    <property type="entry name" value="MRNA EXPORT FACTOR AND BUB3"/>
    <property type="match status" value="1"/>
</dbReference>
<dbReference type="AlphaFoldDB" id="A0A7S0N8H0"/>
<keyword evidence="2" id="KW-0677">Repeat</keyword>
<feature type="repeat" description="WD" evidence="3">
    <location>
        <begin position="99"/>
        <end position="140"/>
    </location>
</feature>
<dbReference type="SUPFAM" id="SSF50978">
    <property type="entry name" value="WD40 repeat-like"/>
    <property type="match status" value="1"/>
</dbReference>
<dbReference type="PRINTS" id="PR00320">
    <property type="entry name" value="GPROTEINBRPT"/>
</dbReference>
<dbReference type="FunFam" id="2.130.10.10:FF:000190">
    <property type="entry name" value="Nuclear pore complex subunit"/>
    <property type="match status" value="1"/>
</dbReference>
<protein>
    <recommendedName>
        <fullName evidence="5">mRNA export factor</fullName>
    </recommendedName>
</protein>
<name>A0A7S0N8H0_9CHLO</name>
<dbReference type="InterPro" id="IPR020472">
    <property type="entry name" value="WD40_PAC1"/>
</dbReference>
<feature type="repeat" description="WD" evidence="3">
    <location>
        <begin position="242"/>
        <end position="276"/>
    </location>
</feature>
<reference evidence="4" key="1">
    <citation type="submission" date="2021-01" db="EMBL/GenBank/DDBJ databases">
        <authorList>
            <person name="Corre E."/>
            <person name="Pelletier E."/>
            <person name="Niang G."/>
            <person name="Scheremetjew M."/>
            <person name="Finn R."/>
            <person name="Kale V."/>
            <person name="Holt S."/>
            <person name="Cochrane G."/>
            <person name="Meng A."/>
            <person name="Brown T."/>
            <person name="Cohen L."/>
        </authorList>
    </citation>
    <scope>NUCLEOTIDE SEQUENCE</scope>
    <source>
        <strain evidence="4">CCMP722</strain>
    </source>
</reference>
<keyword evidence="1 3" id="KW-0853">WD repeat</keyword>
<gene>
    <name evidence="4" type="ORF">POBO1169_LOCUS7419</name>
</gene>
<organism evidence="4">
    <name type="scientific">Pyramimonas obovata</name>
    <dbReference type="NCBI Taxonomy" id="1411642"/>
    <lineage>
        <taxon>Eukaryota</taxon>
        <taxon>Viridiplantae</taxon>
        <taxon>Chlorophyta</taxon>
        <taxon>Pyramimonadophyceae</taxon>
        <taxon>Pyramimonadales</taxon>
        <taxon>Pyramimonadaceae</taxon>
        <taxon>Pyramimonas</taxon>
        <taxon>Pyramimonas incertae sedis</taxon>
    </lineage>
</organism>
<evidence type="ECO:0000313" key="4">
    <source>
        <dbReference type="EMBL" id="CAD8663144.1"/>
    </source>
</evidence>
<dbReference type="PROSITE" id="PS50082">
    <property type="entry name" value="WD_REPEATS_2"/>
    <property type="match status" value="3"/>
</dbReference>
<evidence type="ECO:0000256" key="1">
    <source>
        <dbReference type="ARBA" id="ARBA00022574"/>
    </source>
</evidence>
<dbReference type="EMBL" id="HBFA01014270">
    <property type="protein sequence ID" value="CAD8663144.1"/>
    <property type="molecule type" value="Transcribed_RNA"/>
</dbReference>
<accession>A0A7S0N8H0</accession>
<dbReference type="SMART" id="SM00320">
    <property type="entry name" value="WD40"/>
    <property type="match status" value="5"/>
</dbReference>
<dbReference type="PROSITE" id="PS50294">
    <property type="entry name" value="WD_REPEATS_REGION"/>
    <property type="match status" value="1"/>
</dbReference>
<feature type="repeat" description="WD" evidence="3">
    <location>
        <begin position="58"/>
        <end position="99"/>
    </location>
</feature>
<evidence type="ECO:0008006" key="5">
    <source>
        <dbReference type="Google" id="ProtNLM"/>
    </source>
</evidence>
<evidence type="ECO:0000256" key="2">
    <source>
        <dbReference type="ARBA" id="ARBA00022737"/>
    </source>
</evidence>